<keyword evidence="4" id="KW-1185">Reference proteome</keyword>
<evidence type="ECO:0000259" key="2">
    <source>
        <dbReference type="Pfam" id="PF00775"/>
    </source>
</evidence>
<dbReference type="PANTHER" id="PTHR34315">
    <property type="match status" value="1"/>
</dbReference>
<evidence type="ECO:0000256" key="1">
    <source>
        <dbReference type="SAM" id="SignalP"/>
    </source>
</evidence>
<dbReference type="InterPro" id="IPR000627">
    <property type="entry name" value="Intradiol_dOase_C"/>
</dbReference>
<dbReference type="GO" id="GO:0008199">
    <property type="term" value="F:ferric iron binding"/>
    <property type="evidence" value="ECO:0007669"/>
    <property type="project" value="InterPro"/>
</dbReference>
<dbReference type="GO" id="GO:0016702">
    <property type="term" value="F:oxidoreductase activity, acting on single donors with incorporation of molecular oxygen, incorporation of two atoms of oxygen"/>
    <property type="evidence" value="ECO:0007669"/>
    <property type="project" value="InterPro"/>
</dbReference>
<dbReference type="Pfam" id="PF00775">
    <property type="entry name" value="Dioxygenase_C"/>
    <property type="match status" value="1"/>
</dbReference>
<dbReference type="Proteomes" id="UP000664132">
    <property type="component" value="Unassembled WGS sequence"/>
</dbReference>
<dbReference type="EMBL" id="JAFJYH010000009">
    <property type="protein sequence ID" value="KAG4425553.1"/>
    <property type="molecule type" value="Genomic_DNA"/>
</dbReference>
<gene>
    <name evidence="3" type="ORF">IFR04_001250</name>
</gene>
<name>A0A8H7WJ00_9HELO</name>
<sequence>MHFSSLILLGAAVSAILAHPGHHEALNYNEITRRAGLSKRCEPAAAAMNKKRWIKHNERRSLAARSNTTVVITTEAPYYEVLQNDTAVLTPEVTAGPYVWPRSQTLRQDMSEDQLGVPLYLDIGVLNVDTCEPMENVLVDLWHCNSTGSYSSFDAYDPNTPFEELVASLNKTIGPDLDLHTGDSTWLRGMWPTDSNGMMEMKTVFPGFYVERTIHIHAQVHTNWVIGSNGTVVSDNTISTGQMFFAEDLSEQIMALEPYSTHTEINRTTNAVDSIFAGETVNGWDPTMVVVPLDGSDVTKGMVAYLTLGVSA</sequence>
<proteinExistence type="predicted"/>
<organism evidence="3 4">
    <name type="scientific">Cadophora malorum</name>
    <dbReference type="NCBI Taxonomy" id="108018"/>
    <lineage>
        <taxon>Eukaryota</taxon>
        <taxon>Fungi</taxon>
        <taxon>Dikarya</taxon>
        <taxon>Ascomycota</taxon>
        <taxon>Pezizomycotina</taxon>
        <taxon>Leotiomycetes</taxon>
        <taxon>Helotiales</taxon>
        <taxon>Ploettnerulaceae</taxon>
        <taxon>Cadophora</taxon>
    </lineage>
</organism>
<dbReference type="OrthoDB" id="121380at2759"/>
<dbReference type="PANTHER" id="PTHR34315:SF4">
    <property type="entry name" value="INTRADIOL RING-CLEAVAGE DIOXYGENASES DOMAIN-CONTAINING PROTEIN"/>
    <property type="match status" value="1"/>
</dbReference>
<dbReference type="SUPFAM" id="SSF49482">
    <property type="entry name" value="Aromatic compound dioxygenase"/>
    <property type="match status" value="1"/>
</dbReference>
<dbReference type="Gene3D" id="2.60.130.10">
    <property type="entry name" value="Aromatic compound dioxygenase"/>
    <property type="match status" value="1"/>
</dbReference>
<evidence type="ECO:0000313" key="4">
    <source>
        <dbReference type="Proteomes" id="UP000664132"/>
    </source>
</evidence>
<dbReference type="AlphaFoldDB" id="A0A8H7WJ00"/>
<feature type="chain" id="PRO_5034501588" description="Intradiol ring-cleavage dioxygenases domain-containing protein" evidence="1">
    <location>
        <begin position="19"/>
        <end position="312"/>
    </location>
</feature>
<keyword evidence="1" id="KW-0732">Signal</keyword>
<protein>
    <recommendedName>
        <fullName evidence="2">Intradiol ring-cleavage dioxygenases domain-containing protein</fullName>
    </recommendedName>
</protein>
<feature type="signal peptide" evidence="1">
    <location>
        <begin position="1"/>
        <end position="18"/>
    </location>
</feature>
<evidence type="ECO:0000313" key="3">
    <source>
        <dbReference type="EMBL" id="KAG4425553.1"/>
    </source>
</evidence>
<feature type="domain" description="Intradiol ring-cleavage dioxygenases" evidence="2">
    <location>
        <begin position="104"/>
        <end position="218"/>
    </location>
</feature>
<accession>A0A8H7WJ00</accession>
<dbReference type="InterPro" id="IPR015889">
    <property type="entry name" value="Intradiol_dOase_core"/>
</dbReference>
<reference evidence="3" key="1">
    <citation type="submission" date="2021-02" db="EMBL/GenBank/DDBJ databases">
        <title>Genome sequence Cadophora malorum strain M34.</title>
        <authorList>
            <person name="Stefanovic E."/>
            <person name="Vu D."/>
            <person name="Scully C."/>
            <person name="Dijksterhuis J."/>
            <person name="Roader J."/>
            <person name="Houbraken J."/>
        </authorList>
    </citation>
    <scope>NUCLEOTIDE SEQUENCE</scope>
    <source>
        <strain evidence="3">M34</strain>
    </source>
</reference>
<comment type="caution">
    <text evidence="3">The sequence shown here is derived from an EMBL/GenBank/DDBJ whole genome shotgun (WGS) entry which is preliminary data.</text>
</comment>
<dbReference type="CDD" id="cd03457">
    <property type="entry name" value="intradiol_dioxygenase_like"/>
    <property type="match status" value="1"/>
</dbReference>